<gene>
    <name evidence="3" type="ORF">PAC_08370</name>
</gene>
<feature type="region of interest" description="Disordered" evidence="1">
    <location>
        <begin position="1"/>
        <end position="47"/>
    </location>
</feature>
<dbReference type="SUPFAM" id="SSF54695">
    <property type="entry name" value="POZ domain"/>
    <property type="match status" value="1"/>
</dbReference>
<keyword evidence="4" id="KW-1185">Reference proteome</keyword>
<sequence length="289" mass="33250">MSAPGPSHIPFNRRLGISQNPRSSGFCKHPLEADDPPAKRARTEKPAPNLLKPTSIVTVNVRKNEDDEYETFPVHSNYICHYSPFFKAAFQGGFEEADKQEMNLEDTNPLAFGIFVTWLYTQQICRDSEDVMKNDITWYSILIDLWILADTVLVPRLQNKILEEIDIHRTATKRIPRLLYHQIYNGTSAESPLRLYLIDYCVNSPRETAEVDSHPPQLLVDIINETRSRVRAQPGKCRRWQLQDENWHKYLVDEEAGQDFEQRHELLDNLESTQNGVDASALEMTILGG</sequence>
<feature type="compositionally biased region" description="Basic and acidic residues" evidence="1">
    <location>
        <begin position="29"/>
        <end position="45"/>
    </location>
</feature>
<reference evidence="3 4" key="1">
    <citation type="submission" date="2016-03" db="EMBL/GenBank/DDBJ databases">
        <authorList>
            <person name="Ploux O."/>
        </authorList>
    </citation>
    <scope>NUCLEOTIDE SEQUENCE [LARGE SCALE GENOMIC DNA]</scope>
    <source>
        <strain evidence="3 4">UAMH 11012</strain>
    </source>
</reference>
<dbReference type="Pfam" id="PF00651">
    <property type="entry name" value="BTB"/>
    <property type="match status" value="1"/>
</dbReference>
<dbReference type="AlphaFoldDB" id="A0A1L7X0D1"/>
<dbReference type="InterPro" id="IPR000210">
    <property type="entry name" value="BTB/POZ_dom"/>
</dbReference>
<organism evidence="3 4">
    <name type="scientific">Phialocephala subalpina</name>
    <dbReference type="NCBI Taxonomy" id="576137"/>
    <lineage>
        <taxon>Eukaryota</taxon>
        <taxon>Fungi</taxon>
        <taxon>Dikarya</taxon>
        <taxon>Ascomycota</taxon>
        <taxon>Pezizomycotina</taxon>
        <taxon>Leotiomycetes</taxon>
        <taxon>Helotiales</taxon>
        <taxon>Mollisiaceae</taxon>
        <taxon>Phialocephala</taxon>
        <taxon>Phialocephala fortinii species complex</taxon>
    </lineage>
</organism>
<evidence type="ECO:0000313" key="4">
    <source>
        <dbReference type="Proteomes" id="UP000184330"/>
    </source>
</evidence>
<name>A0A1L7X0D1_9HELO</name>
<accession>A0A1L7X0D1</accession>
<dbReference type="PANTHER" id="PTHR47843:SF2">
    <property type="entry name" value="BTB DOMAIN-CONTAINING PROTEIN"/>
    <property type="match status" value="1"/>
</dbReference>
<dbReference type="Gene3D" id="3.30.710.10">
    <property type="entry name" value="Potassium Channel Kv1.1, Chain A"/>
    <property type="match status" value="1"/>
</dbReference>
<dbReference type="PANTHER" id="PTHR47843">
    <property type="entry name" value="BTB DOMAIN-CONTAINING PROTEIN-RELATED"/>
    <property type="match status" value="1"/>
</dbReference>
<evidence type="ECO:0000259" key="2">
    <source>
        <dbReference type="PROSITE" id="PS50097"/>
    </source>
</evidence>
<feature type="domain" description="BTB" evidence="2">
    <location>
        <begin position="55"/>
        <end position="128"/>
    </location>
</feature>
<evidence type="ECO:0000313" key="3">
    <source>
        <dbReference type="EMBL" id="CZR58478.1"/>
    </source>
</evidence>
<evidence type="ECO:0000256" key="1">
    <source>
        <dbReference type="SAM" id="MobiDB-lite"/>
    </source>
</evidence>
<dbReference type="InterPro" id="IPR011333">
    <property type="entry name" value="SKP1/BTB/POZ_sf"/>
</dbReference>
<dbReference type="CDD" id="cd18186">
    <property type="entry name" value="BTB_POZ_ZBTB_KLHL-like"/>
    <property type="match status" value="1"/>
</dbReference>
<dbReference type="OrthoDB" id="194443at2759"/>
<dbReference type="PROSITE" id="PS50097">
    <property type="entry name" value="BTB"/>
    <property type="match status" value="1"/>
</dbReference>
<dbReference type="Proteomes" id="UP000184330">
    <property type="component" value="Unassembled WGS sequence"/>
</dbReference>
<proteinExistence type="predicted"/>
<dbReference type="EMBL" id="FJOG01000012">
    <property type="protein sequence ID" value="CZR58478.1"/>
    <property type="molecule type" value="Genomic_DNA"/>
</dbReference>
<protein>
    <recommendedName>
        <fullName evidence="2">BTB domain-containing protein</fullName>
    </recommendedName>
</protein>